<proteinExistence type="predicted"/>
<evidence type="ECO:0000313" key="4">
    <source>
        <dbReference type="Proteomes" id="UP000014148"/>
    </source>
</evidence>
<name>R2NXQ5_9ENTE</name>
<evidence type="ECO:0000313" key="3">
    <source>
        <dbReference type="Proteomes" id="UP000013783"/>
    </source>
</evidence>
<dbReference type="RefSeq" id="WP_010741633.1">
    <property type="nucleotide sequence ID" value="NZ_KB946251.1"/>
</dbReference>
<gene>
    <name evidence="2" type="ORF">I585_02013</name>
    <name evidence="1" type="ORF">UAI_02833</name>
</gene>
<comment type="caution">
    <text evidence="1">The sequence shown here is derived from an EMBL/GenBank/DDBJ whole genome shotgun (WGS) entry which is preliminary data.</text>
</comment>
<dbReference type="Proteomes" id="UP000014148">
    <property type="component" value="Unassembled WGS sequence"/>
</dbReference>
<reference evidence="1 3" key="1">
    <citation type="submission" date="2013-02" db="EMBL/GenBank/DDBJ databases">
        <title>The Genome Sequence of Enterococcus malodoratus ATCC_43197.</title>
        <authorList>
            <consortium name="The Broad Institute Genome Sequencing Platform"/>
            <consortium name="The Broad Institute Genome Sequencing Center for Infectious Disease"/>
            <person name="Earl A.M."/>
            <person name="Gilmore M.S."/>
            <person name="Lebreton F."/>
            <person name="Walker B."/>
            <person name="Young S.K."/>
            <person name="Zeng Q."/>
            <person name="Gargeya S."/>
            <person name="Fitzgerald M."/>
            <person name="Haas B."/>
            <person name="Abouelleil A."/>
            <person name="Alvarado L."/>
            <person name="Arachchi H.M."/>
            <person name="Berlin A.M."/>
            <person name="Chapman S.B."/>
            <person name="Dewar J."/>
            <person name="Goldberg J."/>
            <person name="Griggs A."/>
            <person name="Gujja S."/>
            <person name="Hansen M."/>
            <person name="Howarth C."/>
            <person name="Imamovic A."/>
            <person name="Larimer J."/>
            <person name="McCowan C."/>
            <person name="Murphy C."/>
            <person name="Neiman D."/>
            <person name="Pearson M."/>
            <person name="Priest M."/>
            <person name="Roberts A."/>
            <person name="Saif S."/>
            <person name="Shea T."/>
            <person name="Sisk P."/>
            <person name="Sykes S."/>
            <person name="Wortman J."/>
            <person name="Nusbaum C."/>
            <person name="Birren B."/>
        </authorList>
    </citation>
    <scope>NUCLEOTIDE SEQUENCE [LARGE SCALE GENOMIC DNA]</scope>
    <source>
        <strain evidence="1 3">ATCC 43197</strain>
    </source>
</reference>
<sequence>MDKYQQRKQRGWVETSDLLAYKDKFLSELNFMLTAEDARERTIAVQLLPLDCELTNILLNSLANESALYTRLAIMEKLEHGDQATAQKMIPFLASIGNNQHHSPTSPSKKKSFPLPRDLIARSLGRMNPKIFSILLESAQRLPLSQLSELIDAIGYMAFYHPEVSTTENFHQLLEIQKLYRDKPLIQWKLLICFSAFPQSVDFLLQEKQFVSEAQRSLKLLAAKED</sequence>
<accession>R2NXQ5</accession>
<keyword evidence="4" id="KW-1185">Reference proteome</keyword>
<dbReference type="PATRIC" id="fig|1158601.3.peg.2797"/>
<dbReference type="EMBL" id="AJAK01000019">
    <property type="protein sequence ID" value="EOH75823.1"/>
    <property type="molecule type" value="Genomic_DNA"/>
</dbReference>
<dbReference type="AlphaFoldDB" id="R2NXQ5"/>
<reference evidence="2 4" key="2">
    <citation type="submission" date="2013-03" db="EMBL/GenBank/DDBJ databases">
        <title>The Genome Sequence of Enterococcus malodoratus ATCC_43197 (PacBio/Illumina hybrid assembly).</title>
        <authorList>
            <consortium name="The Broad Institute Genomics Platform"/>
            <consortium name="The Broad Institute Genome Sequencing Center for Infectious Disease"/>
            <person name="Earl A."/>
            <person name="Russ C."/>
            <person name="Gilmore M."/>
            <person name="Surin D."/>
            <person name="Walker B."/>
            <person name="Young S."/>
            <person name="Zeng Q."/>
            <person name="Gargeya S."/>
            <person name="Fitzgerald M."/>
            <person name="Haas B."/>
            <person name="Abouelleil A."/>
            <person name="Allen A.W."/>
            <person name="Alvarado L."/>
            <person name="Arachchi H.M."/>
            <person name="Berlin A.M."/>
            <person name="Chapman S.B."/>
            <person name="Gainer-Dewar J."/>
            <person name="Goldberg J."/>
            <person name="Griggs A."/>
            <person name="Gujja S."/>
            <person name="Hansen M."/>
            <person name="Howarth C."/>
            <person name="Imamovic A."/>
            <person name="Ireland A."/>
            <person name="Larimer J."/>
            <person name="McCowan C."/>
            <person name="Murphy C."/>
            <person name="Pearson M."/>
            <person name="Poon T.W."/>
            <person name="Priest M."/>
            <person name="Roberts A."/>
            <person name="Saif S."/>
            <person name="Shea T."/>
            <person name="Sisk P."/>
            <person name="Sykes S."/>
            <person name="Wortman J."/>
            <person name="Nusbaum C."/>
            <person name="Birren B."/>
        </authorList>
    </citation>
    <scope>NUCLEOTIDE SEQUENCE [LARGE SCALE GENOMIC DNA]</scope>
    <source>
        <strain evidence="2 4">ATCC 43197</strain>
    </source>
</reference>
<organism evidence="1 3">
    <name type="scientific">Enterococcus malodoratus ATCC 43197</name>
    <dbReference type="NCBI Taxonomy" id="1158601"/>
    <lineage>
        <taxon>Bacteria</taxon>
        <taxon>Bacillati</taxon>
        <taxon>Bacillota</taxon>
        <taxon>Bacilli</taxon>
        <taxon>Lactobacillales</taxon>
        <taxon>Enterococcaceae</taxon>
        <taxon>Enterococcus</taxon>
    </lineage>
</organism>
<dbReference type="eggNOG" id="COG1413">
    <property type="taxonomic scope" value="Bacteria"/>
</dbReference>
<dbReference type="GeneID" id="79786126"/>
<evidence type="ECO:0000313" key="2">
    <source>
        <dbReference type="EMBL" id="EOT66492.1"/>
    </source>
</evidence>
<dbReference type="Proteomes" id="UP000013783">
    <property type="component" value="Unassembled WGS sequence"/>
</dbReference>
<dbReference type="OrthoDB" id="4927470at2"/>
<dbReference type="EMBL" id="ASWA01000003">
    <property type="protein sequence ID" value="EOT66492.1"/>
    <property type="molecule type" value="Genomic_DNA"/>
</dbReference>
<protein>
    <submittedName>
        <fullName evidence="1">Uncharacterized protein</fullName>
    </submittedName>
</protein>
<evidence type="ECO:0000313" key="1">
    <source>
        <dbReference type="EMBL" id="EOH75823.1"/>
    </source>
</evidence>
<dbReference type="STRING" id="71451.RV07_GL004058"/>